<name>A0AAV2Z2F5_9STRA</name>
<organism evidence="2 3">
    <name type="scientific">Lagenidium giganteum</name>
    <dbReference type="NCBI Taxonomy" id="4803"/>
    <lineage>
        <taxon>Eukaryota</taxon>
        <taxon>Sar</taxon>
        <taxon>Stramenopiles</taxon>
        <taxon>Oomycota</taxon>
        <taxon>Peronosporomycetes</taxon>
        <taxon>Pythiales</taxon>
        <taxon>Pythiaceae</taxon>
    </lineage>
</organism>
<comment type="caution">
    <text evidence="2">The sequence shown here is derived from an EMBL/GenBank/DDBJ whole genome shotgun (WGS) entry which is preliminary data.</text>
</comment>
<reference evidence="2" key="2">
    <citation type="journal article" date="2023" name="Microbiol Resour">
        <title>Decontamination and Annotation of the Draft Genome Sequence of the Oomycete Lagenidium giganteum ARSEF 373.</title>
        <authorList>
            <person name="Morgan W.R."/>
            <person name="Tartar A."/>
        </authorList>
    </citation>
    <scope>NUCLEOTIDE SEQUENCE</scope>
    <source>
        <strain evidence="2">ARSEF 373</strain>
    </source>
</reference>
<feature type="region of interest" description="Disordered" evidence="1">
    <location>
        <begin position="1"/>
        <end position="21"/>
    </location>
</feature>
<evidence type="ECO:0000313" key="3">
    <source>
        <dbReference type="Proteomes" id="UP001146120"/>
    </source>
</evidence>
<accession>A0AAV2Z2F5</accession>
<evidence type="ECO:0008006" key="4">
    <source>
        <dbReference type="Google" id="ProtNLM"/>
    </source>
</evidence>
<sequence>MSTPSLVLPAITKPGGDEDHQNAECDKPVALIPRLAPLQMVPEHWSMAAVPLSHLRQIERVAIREAHVRDGITFYTVDVFVHQPRSRLPTVVRRERASSIITAADSANTMDNAMASYLTRKPDYQLERRFSDFVRLREYIQSWLCMNPMFTCEYCNEVSDYLKFKWHQPRSFIKVFTGTDARKRILERFMNDFIELAQYKARSYVKCEGHERVPALVHAFVGNEEQTNDASNTENHRDPAEPSLATN</sequence>
<reference evidence="2" key="1">
    <citation type="submission" date="2022-11" db="EMBL/GenBank/DDBJ databases">
        <authorList>
            <person name="Morgan W.R."/>
            <person name="Tartar A."/>
        </authorList>
    </citation>
    <scope>NUCLEOTIDE SEQUENCE</scope>
    <source>
        <strain evidence="2">ARSEF 373</strain>
    </source>
</reference>
<protein>
    <recommendedName>
        <fullName evidence="4">PX domain-containing protein</fullName>
    </recommendedName>
</protein>
<dbReference type="AlphaFoldDB" id="A0AAV2Z2F5"/>
<evidence type="ECO:0000256" key="1">
    <source>
        <dbReference type="SAM" id="MobiDB-lite"/>
    </source>
</evidence>
<dbReference type="EMBL" id="DAKRPA010000063">
    <property type="protein sequence ID" value="DBA00481.1"/>
    <property type="molecule type" value="Genomic_DNA"/>
</dbReference>
<feature type="region of interest" description="Disordered" evidence="1">
    <location>
        <begin position="226"/>
        <end position="247"/>
    </location>
</feature>
<evidence type="ECO:0000313" key="2">
    <source>
        <dbReference type="EMBL" id="DBA00481.1"/>
    </source>
</evidence>
<proteinExistence type="predicted"/>
<dbReference type="Proteomes" id="UP001146120">
    <property type="component" value="Unassembled WGS sequence"/>
</dbReference>
<gene>
    <name evidence="2" type="ORF">N0F65_002724</name>
</gene>
<keyword evidence="3" id="KW-1185">Reference proteome</keyword>